<comment type="caution">
    <text evidence="2">The sequence shown here is derived from an EMBL/GenBank/DDBJ whole genome shotgun (WGS) entry which is preliminary data.</text>
</comment>
<protein>
    <submittedName>
        <fullName evidence="2">Uncharacterized protein</fullName>
    </submittedName>
</protein>
<keyword evidence="1" id="KW-0732">Signal</keyword>
<dbReference type="RefSeq" id="WP_182205471.1">
    <property type="nucleotide sequence ID" value="NZ_JACGLT010000007.1"/>
</dbReference>
<evidence type="ECO:0000313" key="2">
    <source>
        <dbReference type="EMBL" id="MBA6153170.1"/>
    </source>
</evidence>
<dbReference type="Proteomes" id="UP000541857">
    <property type="component" value="Unassembled WGS sequence"/>
</dbReference>
<feature type="chain" id="PRO_5031033061" evidence="1">
    <location>
        <begin position="21"/>
        <end position="234"/>
    </location>
</feature>
<dbReference type="EMBL" id="JACGLT010000007">
    <property type="protein sequence ID" value="MBA6153170.1"/>
    <property type="molecule type" value="Genomic_DNA"/>
</dbReference>
<evidence type="ECO:0000313" key="3">
    <source>
        <dbReference type="Proteomes" id="UP000541857"/>
    </source>
</evidence>
<evidence type="ECO:0000256" key="1">
    <source>
        <dbReference type="SAM" id="SignalP"/>
    </source>
</evidence>
<proteinExistence type="predicted"/>
<feature type="signal peptide" evidence="1">
    <location>
        <begin position="1"/>
        <end position="20"/>
    </location>
</feature>
<keyword evidence="3" id="KW-1185">Reference proteome</keyword>
<reference evidence="2 3" key="1">
    <citation type="submission" date="2020-07" db="EMBL/GenBank/DDBJ databases">
        <title>Bacterium isolated from marine sediment.</title>
        <authorList>
            <person name="Shang D."/>
        </authorList>
    </citation>
    <scope>NUCLEOTIDE SEQUENCE [LARGE SCALE GENOMIC DNA]</scope>
    <source>
        <strain evidence="2 3">F6074</strain>
    </source>
</reference>
<dbReference type="AlphaFoldDB" id="A0A7W2M5N3"/>
<organism evidence="2 3">
    <name type="scientific">Gelidibacter maritimus</name>
    <dbReference type="NCBI Taxonomy" id="2761487"/>
    <lineage>
        <taxon>Bacteria</taxon>
        <taxon>Pseudomonadati</taxon>
        <taxon>Bacteroidota</taxon>
        <taxon>Flavobacteriia</taxon>
        <taxon>Flavobacteriales</taxon>
        <taxon>Flavobacteriaceae</taxon>
        <taxon>Gelidibacter</taxon>
    </lineage>
</organism>
<accession>A0A7W2M5N3</accession>
<gene>
    <name evidence="2" type="ORF">H3Z82_10570</name>
</gene>
<sequence>MKTSFLIISFLFATIGFAQSQPKLEDYALANSDVNVVVFPFGMDNPVKIGTVSKSGHINFEFPTELPKISKETQENFMNDLAYTLFDVCDDGKDMISDKDNRPSFEAGMLSLATTDHPYAGVITAISDEALMPWITDPGYEEPVLGSYFELIYVTSIFHYEGECVQTRSSMSDDPDMEITYSFNLNLKTGFNFIEYKIENIHETDPEMMASFPDVISVTSVEGIPNCKWIGKYF</sequence>
<name>A0A7W2M5N3_9FLAO</name>